<dbReference type="GO" id="GO:0005829">
    <property type="term" value="C:cytosol"/>
    <property type="evidence" value="ECO:0007669"/>
    <property type="project" value="TreeGrafter"/>
</dbReference>
<comment type="similarity">
    <text evidence="1">Belongs to the NAD(P)H dehydrogenase (quinone) family.</text>
</comment>
<dbReference type="AlphaFoldDB" id="T0GN79"/>
<dbReference type="Pfam" id="PF02525">
    <property type="entry name" value="Flavodoxin_2"/>
    <property type="match status" value="1"/>
</dbReference>
<reference evidence="4 5" key="1">
    <citation type="journal article" date="2013" name="Genome Announc.">
        <title>Draft Genome Sequence of a Hexachlorocyclohexane-Degrading Bacterium, Sphingobium baderi Strain LL03T.</title>
        <authorList>
            <person name="Kaur J."/>
            <person name="Verma H."/>
            <person name="Tripathi C."/>
            <person name="Khurana J.P."/>
            <person name="Lal R."/>
        </authorList>
    </citation>
    <scope>NUCLEOTIDE SEQUENCE [LARGE SCALE GENOMIC DNA]</scope>
    <source>
        <strain evidence="4 5">LL03</strain>
    </source>
</reference>
<dbReference type="InterPro" id="IPR003680">
    <property type="entry name" value="Flavodoxin_fold"/>
</dbReference>
<sequence>MSNAASSPIRHAVVLAHPDPNSFNAMIARAYCDAVEAAGQEVILRDLYAMTFDPVLKNEERPVRKGVTLAPDVRAELDMLRDTNVVTFVFPIWFGMPPAMLVGYIDRVLGAGTTVRQVQDRSAEGPLGKGHLCAITTSGAAADWLEAQGQTEALRELAGTYLFRAFAMRSSEALHIGDVVEGASSAFIEDSLQRVRKRAASICARVGQELYGTPLPPQLGDGS</sequence>
<evidence type="ECO:0000313" key="4">
    <source>
        <dbReference type="EMBL" id="EQB02142.1"/>
    </source>
</evidence>
<evidence type="ECO:0000313" key="5">
    <source>
        <dbReference type="Proteomes" id="UP000015524"/>
    </source>
</evidence>
<dbReference type="SUPFAM" id="SSF52218">
    <property type="entry name" value="Flavoproteins"/>
    <property type="match status" value="1"/>
</dbReference>
<gene>
    <name evidence="4" type="ORF">L485_09010</name>
</gene>
<protein>
    <recommendedName>
        <fullName evidence="3">Flavodoxin-like fold domain-containing protein</fullName>
    </recommendedName>
</protein>
<keyword evidence="2" id="KW-0560">Oxidoreductase</keyword>
<dbReference type="PATRIC" id="fig|1114964.3.peg.1759"/>
<dbReference type="GO" id="GO:0003955">
    <property type="term" value="F:NAD(P)H dehydrogenase (quinone) activity"/>
    <property type="evidence" value="ECO:0007669"/>
    <property type="project" value="TreeGrafter"/>
</dbReference>
<dbReference type="InterPro" id="IPR051545">
    <property type="entry name" value="NAD(P)H_dehydrogenase_qn"/>
</dbReference>
<dbReference type="PANTHER" id="PTHR10204">
    <property type="entry name" value="NAD P H OXIDOREDUCTASE-RELATED"/>
    <property type="match status" value="1"/>
</dbReference>
<dbReference type="OrthoDB" id="9798454at2"/>
<dbReference type="PANTHER" id="PTHR10204:SF34">
    <property type="entry name" value="NAD(P)H DEHYDROGENASE [QUINONE] 1 ISOFORM 1"/>
    <property type="match status" value="1"/>
</dbReference>
<comment type="caution">
    <text evidence="4">The sequence shown here is derived from an EMBL/GenBank/DDBJ whole genome shotgun (WGS) entry which is preliminary data.</text>
</comment>
<evidence type="ECO:0000256" key="1">
    <source>
        <dbReference type="ARBA" id="ARBA00006252"/>
    </source>
</evidence>
<evidence type="ECO:0000256" key="2">
    <source>
        <dbReference type="ARBA" id="ARBA00023002"/>
    </source>
</evidence>
<dbReference type="Proteomes" id="UP000015524">
    <property type="component" value="Unassembled WGS sequence"/>
</dbReference>
<keyword evidence="5" id="KW-1185">Reference proteome</keyword>
<dbReference type="InterPro" id="IPR029039">
    <property type="entry name" value="Flavoprotein-like_sf"/>
</dbReference>
<feature type="domain" description="Flavodoxin-like fold" evidence="3">
    <location>
        <begin position="12"/>
        <end position="198"/>
    </location>
</feature>
<proteinExistence type="inferred from homology"/>
<name>T0GN79_9SPHN</name>
<evidence type="ECO:0000259" key="3">
    <source>
        <dbReference type="Pfam" id="PF02525"/>
    </source>
</evidence>
<dbReference type="EMBL" id="ATIB01000050">
    <property type="protein sequence ID" value="EQB02142.1"/>
    <property type="molecule type" value="Genomic_DNA"/>
</dbReference>
<accession>T0GN79</accession>
<organism evidence="4 5">
    <name type="scientific">Sphingobium baderi LL03</name>
    <dbReference type="NCBI Taxonomy" id="1114964"/>
    <lineage>
        <taxon>Bacteria</taxon>
        <taxon>Pseudomonadati</taxon>
        <taxon>Pseudomonadota</taxon>
        <taxon>Alphaproteobacteria</taxon>
        <taxon>Sphingomonadales</taxon>
        <taxon>Sphingomonadaceae</taxon>
        <taxon>Sphingobium</taxon>
    </lineage>
</organism>
<dbReference type="RefSeq" id="WP_021244718.1">
    <property type="nucleotide sequence ID" value="NZ_ATIB01000050.1"/>
</dbReference>
<dbReference type="eggNOG" id="COG2249">
    <property type="taxonomic scope" value="Bacteria"/>
</dbReference>
<dbReference type="Gene3D" id="3.40.50.360">
    <property type="match status" value="1"/>
</dbReference>